<evidence type="ECO:0000256" key="1">
    <source>
        <dbReference type="SAM" id="MobiDB-lite"/>
    </source>
</evidence>
<sequence>MSSAPPPSDCHETVISGLNTVTGTAEPSFASSLSIVDGWDDGRTASWVHEQPTIDGSPGTDSLPPPSVVVSPFSDAPATNSPRVIPAPLPQPSPAYSDPGIKPQASNAENQLTSWFGRIIRPVCHLIESMTELGVYSRG</sequence>
<gene>
    <name evidence="2" type="ORF">AKAME5_000150300</name>
</gene>
<feature type="region of interest" description="Disordered" evidence="1">
    <location>
        <begin position="1"/>
        <end position="26"/>
    </location>
</feature>
<comment type="caution">
    <text evidence="2">The sequence shown here is derived from an EMBL/GenBank/DDBJ whole genome shotgun (WGS) entry which is preliminary data.</text>
</comment>
<keyword evidence="3" id="KW-1185">Reference proteome</keyword>
<organism evidence="2 3">
    <name type="scientific">Lates japonicus</name>
    <name type="common">Japanese lates</name>
    <dbReference type="NCBI Taxonomy" id="270547"/>
    <lineage>
        <taxon>Eukaryota</taxon>
        <taxon>Metazoa</taxon>
        <taxon>Chordata</taxon>
        <taxon>Craniata</taxon>
        <taxon>Vertebrata</taxon>
        <taxon>Euteleostomi</taxon>
        <taxon>Actinopterygii</taxon>
        <taxon>Neopterygii</taxon>
        <taxon>Teleostei</taxon>
        <taxon>Neoteleostei</taxon>
        <taxon>Acanthomorphata</taxon>
        <taxon>Carangaria</taxon>
        <taxon>Carangaria incertae sedis</taxon>
        <taxon>Centropomidae</taxon>
        <taxon>Lates</taxon>
    </lineage>
</organism>
<reference evidence="2" key="1">
    <citation type="submission" date="2022-08" db="EMBL/GenBank/DDBJ databases">
        <title>Genome sequencing of akame (Lates japonicus).</title>
        <authorList>
            <person name="Hashiguchi Y."/>
            <person name="Takahashi H."/>
        </authorList>
    </citation>
    <scope>NUCLEOTIDE SEQUENCE</scope>
    <source>
        <strain evidence="2">Kochi</strain>
    </source>
</reference>
<name>A0AAD3M4V7_LATJO</name>
<accession>A0AAD3M4V7</accession>
<protein>
    <submittedName>
        <fullName evidence="2">Uncharacterized protein</fullName>
    </submittedName>
</protein>
<feature type="compositionally biased region" description="Polar residues" evidence="1">
    <location>
        <begin position="16"/>
        <end position="26"/>
    </location>
</feature>
<evidence type="ECO:0000313" key="3">
    <source>
        <dbReference type="Proteomes" id="UP001279410"/>
    </source>
</evidence>
<dbReference type="EMBL" id="BRZM01000003">
    <property type="protein sequence ID" value="GLD47300.1"/>
    <property type="molecule type" value="Genomic_DNA"/>
</dbReference>
<evidence type="ECO:0000313" key="2">
    <source>
        <dbReference type="EMBL" id="GLD47300.1"/>
    </source>
</evidence>
<feature type="region of interest" description="Disordered" evidence="1">
    <location>
        <begin position="49"/>
        <end position="105"/>
    </location>
</feature>
<dbReference type="Proteomes" id="UP001279410">
    <property type="component" value="Unassembled WGS sequence"/>
</dbReference>
<proteinExistence type="predicted"/>
<dbReference type="AlphaFoldDB" id="A0AAD3M4V7"/>